<organism evidence="2">
    <name type="scientific">Arundo donax</name>
    <name type="common">Giant reed</name>
    <name type="synonym">Donax arundinaceus</name>
    <dbReference type="NCBI Taxonomy" id="35708"/>
    <lineage>
        <taxon>Eukaryota</taxon>
        <taxon>Viridiplantae</taxon>
        <taxon>Streptophyta</taxon>
        <taxon>Embryophyta</taxon>
        <taxon>Tracheophyta</taxon>
        <taxon>Spermatophyta</taxon>
        <taxon>Magnoliopsida</taxon>
        <taxon>Liliopsida</taxon>
        <taxon>Poales</taxon>
        <taxon>Poaceae</taxon>
        <taxon>PACMAD clade</taxon>
        <taxon>Arundinoideae</taxon>
        <taxon>Arundineae</taxon>
        <taxon>Arundo</taxon>
    </lineage>
</organism>
<accession>A0A0A8YSX1</accession>
<feature type="region of interest" description="Disordered" evidence="1">
    <location>
        <begin position="1"/>
        <end position="24"/>
    </location>
</feature>
<evidence type="ECO:0000256" key="1">
    <source>
        <dbReference type="SAM" id="MobiDB-lite"/>
    </source>
</evidence>
<evidence type="ECO:0000313" key="2">
    <source>
        <dbReference type="EMBL" id="JAD25637.1"/>
    </source>
</evidence>
<reference evidence="2" key="1">
    <citation type="submission" date="2014-09" db="EMBL/GenBank/DDBJ databases">
        <authorList>
            <person name="Magalhaes I.L.F."/>
            <person name="Oliveira U."/>
            <person name="Santos F.R."/>
            <person name="Vidigal T.H.D.A."/>
            <person name="Brescovit A.D."/>
            <person name="Santos A.J."/>
        </authorList>
    </citation>
    <scope>NUCLEOTIDE SEQUENCE</scope>
    <source>
        <tissue evidence="2">Shoot tissue taken approximately 20 cm above the soil surface</tissue>
    </source>
</reference>
<dbReference type="EMBL" id="GBRH01272258">
    <property type="protein sequence ID" value="JAD25637.1"/>
    <property type="molecule type" value="Transcribed_RNA"/>
</dbReference>
<name>A0A0A8YSX1_ARUDO</name>
<protein>
    <submittedName>
        <fullName evidence="2">INV4</fullName>
    </submittedName>
</protein>
<dbReference type="AlphaFoldDB" id="A0A0A8YSX1"/>
<sequence>MNLTFSAGTESRPHRESSCIHNLQRSPLSSAASIELHTTSSLPRTGSTIQMDLCTTMVSITNSTSIIQTVHSGVT</sequence>
<reference evidence="2" key="2">
    <citation type="journal article" date="2015" name="Data Brief">
        <title>Shoot transcriptome of the giant reed, Arundo donax.</title>
        <authorList>
            <person name="Barrero R.A."/>
            <person name="Guerrero F.D."/>
            <person name="Moolhuijzen P."/>
            <person name="Goolsby J.A."/>
            <person name="Tidwell J."/>
            <person name="Bellgard S.E."/>
            <person name="Bellgard M.I."/>
        </authorList>
    </citation>
    <scope>NUCLEOTIDE SEQUENCE</scope>
    <source>
        <tissue evidence="2">Shoot tissue taken approximately 20 cm above the soil surface</tissue>
    </source>
</reference>
<proteinExistence type="predicted"/>